<dbReference type="AlphaFoldDB" id="A0A5C6LTP2"/>
<evidence type="ECO:0000256" key="1">
    <source>
        <dbReference type="ARBA" id="ARBA00023015"/>
    </source>
</evidence>
<dbReference type="PROSITE" id="PS51118">
    <property type="entry name" value="HTH_HXLR"/>
    <property type="match status" value="1"/>
</dbReference>
<dbReference type="Gene3D" id="1.10.10.10">
    <property type="entry name" value="Winged helix-like DNA-binding domain superfamily/Winged helix DNA-binding domain"/>
    <property type="match status" value="1"/>
</dbReference>
<accession>A0A5C6LTP2</accession>
<dbReference type="GO" id="GO:0003677">
    <property type="term" value="F:DNA binding"/>
    <property type="evidence" value="ECO:0007669"/>
    <property type="project" value="UniProtKB-KW"/>
</dbReference>
<evidence type="ECO:0000313" key="5">
    <source>
        <dbReference type="EMBL" id="TWV99927.1"/>
    </source>
</evidence>
<evidence type="ECO:0000259" key="4">
    <source>
        <dbReference type="PROSITE" id="PS51118"/>
    </source>
</evidence>
<evidence type="ECO:0000256" key="2">
    <source>
        <dbReference type="ARBA" id="ARBA00023125"/>
    </source>
</evidence>
<dbReference type="PANTHER" id="PTHR33204">
    <property type="entry name" value="TRANSCRIPTIONAL REGULATOR, MARR FAMILY"/>
    <property type="match status" value="1"/>
</dbReference>
<keyword evidence="1" id="KW-0805">Transcription regulation</keyword>
<dbReference type="SUPFAM" id="SSF46785">
    <property type="entry name" value="Winged helix' DNA-binding domain"/>
    <property type="match status" value="1"/>
</dbReference>
<keyword evidence="3" id="KW-0804">Transcription</keyword>
<organism evidence="5 6">
    <name type="scientific">Chitinophaga pinensis</name>
    <dbReference type="NCBI Taxonomy" id="79329"/>
    <lineage>
        <taxon>Bacteria</taxon>
        <taxon>Pseudomonadati</taxon>
        <taxon>Bacteroidota</taxon>
        <taxon>Chitinophagia</taxon>
        <taxon>Chitinophagales</taxon>
        <taxon>Chitinophagaceae</taxon>
        <taxon>Chitinophaga</taxon>
    </lineage>
</organism>
<sequence length="126" mass="14601">MVKNSDGKIWIGDCPIRQVLDRFGDKWSILVIELLSHEGKSRFSEIAQMIGDISQKMLTVTLRSLESDGLITRQFFPEIPPRVEYALSELGRSLVPHIQQLTSWGQENMEAIKENRRRFEEKQRGD</sequence>
<protein>
    <submittedName>
        <fullName evidence="5">Helix-turn-helix transcriptional regulator</fullName>
    </submittedName>
</protein>
<comment type="caution">
    <text evidence="5">The sequence shown here is derived from an EMBL/GenBank/DDBJ whole genome shotgun (WGS) entry which is preliminary data.</text>
</comment>
<dbReference type="EMBL" id="VOHS01000012">
    <property type="protein sequence ID" value="TWV99927.1"/>
    <property type="molecule type" value="Genomic_DNA"/>
</dbReference>
<dbReference type="InterPro" id="IPR036390">
    <property type="entry name" value="WH_DNA-bd_sf"/>
</dbReference>
<dbReference type="PANTHER" id="PTHR33204:SF39">
    <property type="entry name" value="TRANSCRIPTIONAL REGULATORY PROTEIN"/>
    <property type="match status" value="1"/>
</dbReference>
<dbReference type="Proteomes" id="UP000318815">
    <property type="component" value="Unassembled WGS sequence"/>
</dbReference>
<proteinExistence type="predicted"/>
<dbReference type="Pfam" id="PF01638">
    <property type="entry name" value="HxlR"/>
    <property type="match status" value="1"/>
</dbReference>
<keyword evidence="6" id="KW-1185">Reference proteome</keyword>
<evidence type="ECO:0000313" key="6">
    <source>
        <dbReference type="Proteomes" id="UP000318815"/>
    </source>
</evidence>
<feature type="domain" description="HTH hxlR-type" evidence="4">
    <location>
        <begin position="14"/>
        <end position="113"/>
    </location>
</feature>
<reference evidence="5 6" key="1">
    <citation type="submission" date="2019-08" db="EMBL/GenBank/DDBJ databases">
        <title>Whole genome sequencing of chitin degrading bacteria Chitinophaga pinensis YS16.</title>
        <authorList>
            <person name="Singh R.P."/>
            <person name="Manchanda G."/>
            <person name="Maurya I.K."/>
            <person name="Joshi N.K."/>
            <person name="Srivastava A.K."/>
        </authorList>
    </citation>
    <scope>NUCLEOTIDE SEQUENCE [LARGE SCALE GENOMIC DNA]</scope>
    <source>
        <strain evidence="5 6">YS-16</strain>
    </source>
</reference>
<dbReference type="InterPro" id="IPR002577">
    <property type="entry name" value="HTH_HxlR"/>
</dbReference>
<dbReference type="OrthoDB" id="7678715at2"/>
<dbReference type="InterPro" id="IPR036388">
    <property type="entry name" value="WH-like_DNA-bd_sf"/>
</dbReference>
<gene>
    <name evidence="5" type="ORF">FEF09_14245</name>
</gene>
<keyword evidence="2" id="KW-0238">DNA-binding</keyword>
<evidence type="ECO:0000256" key="3">
    <source>
        <dbReference type="ARBA" id="ARBA00023163"/>
    </source>
</evidence>
<name>A0A5C6LTP2_9BACT</name>